<organism evidence="8 9">
    <name type="scientific">Mesomycoplasma conjunctivae (strain ATCC 25834 / NCTC 10147 / HRC/581)</name>
    <name type="common">Mycoplasma conjunctivae</name>
    <dbReference type="NCBI Taxonomy" id="572263"/>
    <lineage>
        <taxon>Bacteria</taxon>
        <taxon>Bacillati</taxon>
        <taxon>Mycoplasmatota</taxon>
        <taxon>Mycoplasmoidales</taxon>
        <taxon>Metamycoplasmataceae</taxon>
        <taxon>Mesomycoplasma</taxon>
    </lineage>
</organism>
<feature type="coiled-coil region" evidence="6">
    <location>
        <begin position="578"/>
        <end position="633"/>
    </location>
</feature>
<name>C5J708_MESCH</name>
<dbReference type="GO" id="GO:0007059">
    <property type="term" value="P:chromosome segregation"/>
    <property type="evidence" value="ECO:0007669"/>
    <property type="project" value="UniProtKB-UniRule"/>
</dbReference>
<keyword evidence="2 6" id="KW-0547">Nucleotide-binding</keyword>
<dbReference type="Gene3D" id="3.40.50.300">
    <property type="entry name" value="P-loop containing nucleotide triphosphate hydrolases"/>
    <property type="match status" value="2"/>
</dbReference>
<comment type="similarity">
    <text evidence="6">Belongs to the SMC family.</text>
</comment>
<dbReference type="InterPro" id="IPR027417">
    <property type="entry name" value="P-loop_NTPase"/>
</dbReference>
<dbReference type="InterPro" id="IPR003395">
    <property type="entry name" value="RecF/RecN/SMC_N"/>
</dbReference>
<dbReference type="Gene3D" id="3.30.70.1620">
    <property type="match status" value="1"/>
</dbReference>
<dbReference type="GO" id="GO:0016887">
    <property type="term" value="F:ATP hydrolysis activity"/>
    <property type="evidence" value="ECO:0007669"/>
    <property type="project" value="InterPro"/>
</dbReference>
<keyword evidence="1 6" id="KW-0963">Cytoplasm</keyword>
<dbReference type="AlphaFoldDB" id="C5J708"/>
<feature type="domain" description="SMC hinge" evidence="7">
    <location>
        <begin position="418"/>
        <end position="537"/>
    </location>
</feature>
<dbReference type="eggNOG" id="COG1196">
    <property type="taxonomic scope" value="Bacteria"/>
</dbReference>
<dbReference type="PANTHER" id="PTHR43977">
    <property type="entry name" value="STRUCTURAL MAINTENANCE OF CHROMOSOMES PROTEIN 3"/>
    <property type="match status" value="1"/>
</dbReference>
<sequence>MKLIKIEIEGFKSFADPVSIAFDGSVVGIVGPNGSGKSNINDAIRWVLGEKSVKQLRGSNMDDVIFAGSKTVKPLDKAMVRLTFEDKSLEDESSRVFTVARVLKRGQGSNEYLYNDQPVRYKDIRNLAVNAGISKSSLAIISQGTISEIAEATPEQRKAVIEEVAGTAKYKLDKQEALTKLEQTKTAIEKIEIKVRELERQSKNLEKQAENAKIYLEKSSALESVEVALIVNDLNDYNAKLTSLKQEISVLSQDDNSNNLEYEKNQQVIVENTNIKQDLEKKISNIKSEIYEIKKELDNINIEEAKAQKFREMVLSGEIEVNFEQKIAALKREYVQIEERIKNTNSQILTINDQKTRQQSQYKIYNDKRIEIESTIRRLISERSKNEAQILQLQKVLETKAFLSKGTKTIIDNSFLFSGFCGLVTDLIKYDSQYANAVEAAIGPALKQIVVEKPEDAVEAVNFLKKNMSGTATFIPLTSIKPRYVHETHMLVLRGQKGFINIAYNLISSEPKYTNLVDFLLATIIVVDNIENANRIAKIIDFKYVIVTLEGDIVRPSGTITGGHRQKVESSTNIEFQIDELKSKIEFYNKKEQELDLIKHKNETEISELATNINNLDIKLSNLNFSLSELKDKLYKIQIENKEYLNIQSQHNDSDSIIEKSFEAKLQLENKISFLEIDLKTQNEKLDRINEQINQLSILNQQLGNQQRKTNNALNEKKNDLNKVELILDNLNIRLTQKYNLTFEAASQNYILDIEISDARKFVKQLNDEIKALGNVNLDAIDDFQETQQRFEKLQAHHEELETAKSKILEAISDLDKIIINKTVEVVDLVNSEFNLVFQNMFGGGSAKIFFSDKNDILNSGIEISAQPPGKTIKNLKLFSGGEKAIIAISLLFSIIKAKPIPLCILDEVEAALDEANVIRYVEFLKQLKENTQFLIITHRHGTMSRVEQLLGVTMQKRGVTSIFSIELSKAKSLLKDEMQ</sequence>
<comment type="domain">
    <text evidence="6">Contains large globular domains required for ATP hydrolysis at each terminus and a third globular domain forming a flexible hinge near the middle of the molecule. These domains are separated by coiled-coil structures.</text>
</comment>
<dbReference type="InterPro" id="IPR024704">
    <property type="entry name" value="SMC"/>
</dbReference>
<keyword evidence="9" id="KW-1185">Reference proteome</keyword>
<keyword evidence="4 6" id="KW-0175">Coiled coil</keyword>
<evidence type="ECO:0000256" key="6">
    <source>
        <dbReference type="HAMAP-Rule" id="MF_01894"/>
    </source>
</evidence>
<comment type="function">
    <text evidence="6">Required for chromosome condensation and partitioning.</text>
</comment>
<dbReference type="GO" id="GO:0007062">
    <property type="term" value="P:sister chromatid cohesion"/>
    <property type="evidence" value="ECO:0007669"/>
    <property type="project" value="InterPro"/>
</dbReference>
<dbReference type="GO" id="GO:0003677">
    <property type="term" value="F:DNA binding"/>
    <property type="evidence" value="ECO:0007669"/>
    <property type="project" value="UniProtKB-UniRule"/>
</dbReference>
<dbReference type="InterPro" id="IPR010935">
    <property type="entry name" value="SMC_hinge"/>
</dbReference>
<evidence type="ECO:0000256" key="4">
    <source>
        <dbReference type="ARBA" id="ARBA00023054"/>
    </source>
</evidence>
<evidence type="ECO:0000256" key="1">
    <source>
        <dbReference type="ARBA" id="ARBA00022490"/>
    </source>
</evidence>
<dbReference type="InterPro" id="IPR011890">
    <property type="entry name" value="SMC_prok"/>
</dbReference>
<dbReference type="Pfam" id="PF02463">
    <property type="entry name" value="SMC_N"/>
    <property type="match status" value="2"/>
</dbReference>
<dbReference type="HAMAP" id="MF_01894">
    <property type="entry name" value="Smc_prok"/>
    <property type="match status" value="1"/>
</dbReference>
<evidence type="ECO:0000256" key="3">
    <source>
        <dbReference type="ARBA" id="ARBA00022840"/>
    </source>
</evidence>
<dbReference type="HOGENOM" id="CLU_001042_2_2_14"/>
<accession>C5J708</accession>
<dbReference type="EMBL" id="FM864216">
    <property type="protein sequence ID" value="CAT05271.1"/>
    <property type="molecule type" value="Genomic_DNA"/>
</dbReference>
<evidence type="ECO:0000313" key="8">
    <source>
        <dbReference type="EMBL" id="CAT05271.1"/>
    </source>
</evidence>
<feature type="coiled-coil region" evidence="6">
    <location>
        <begin position="665"/>
        <end position="734"/>
    </location>
</feature>
<dbReference type="SMART" id="SM00968">
    <property type="entry name" value="SMC_hinge"/>
    <property type="match status" value="1"/>
</dbReference>
<evidence type="ECO:0000256" key="5">
    <source>
        <dbReference type="ARBA" id="ARBA00023125"/>
    </source>
</evidence>
<comment type="subcellular location">
    <subcellularLocation>
        <location evidence="6">Cytoplasm</location>
    </subcellularLocation>
</comment>
<dbReference type="Gene3D" id="1.20.1060.20">
    <property type="match status" value="1"/>
</dbReference>
<dbReference type="GO" id="GO:0005694">
    <property type="term" value="C:chromosome"/>
    <property type="evidence" value="ECO:0007669"/>
    <property type="project" value="InterPro"/>
</dbReference>
<feature type="binding site" evidence="6">
    <location>
        <begin position="32"/>
        <end position="39"/>
    </location>
    <ligand>
        <name>ATP</name>
        <dbReference type="ChEBI" id="CHEBI:30616"/>
    </ligand>
</feature>
<evidence type="ECO:0000256" key="2">
    <source>
        <dbReference type="ARBA" id="ARBA00022741"/>
    </source>
</evidence>
<dbReference type="PIRSF" id="PIRSF005719">
    <property type="entry name" value="SMC"/>
    <property type="match status" value="1"/>
</dbReference>
<reference evidence="9" key="1">
    <citation type="journal article" date="2009" name="BMC Bioinformatics">
        <title>The Mycoplasma conjunctivae genome sequencing, annotation and analysis.</title>
        <authorList>
            <person name="Calderon-Copete S.P."/>
            <person name="Wigger G."/>
            <person name="Wunderlin C."/>
            <person name="Schmidheini T."/>
            <person name="Frey J."/>
            <person name="Quail M.A."/>
            <person name="Falquet L."/>
        </authorList>
    </citation>
    <scope>NUCLEOTIDE SEQUENCE [LARGE SCALE GENOMIC DNA]</scope>
    <source>
        <strain evidence="9">ATCC 25834 / NCTC 10147 / HRC/581</strain>
    </source>
</reference>
<dbReference type="Pfam" id="PF06470">
    <property type="entry name" value="SMC_hinge"/>
    <property type="match status" value="1"/>
</dbReference>
<dbReference type="InterPro" id="IPR036277">
    <property type="entry name" value="SMC_hinge_sf"/>
</dbReference>
<dbReference type="SUPFAM" id="SSF52540">
    <property type="entry name" value="P-loop containing nucleoside triphosphate hydrolases"/>
    <property type="match status" value="1"/>
</dbReference>
<evidence type="ECO:0000259" key="7">
    <source>
        <dbReference type="SMART" id="SM00968"/>
    </source>
</evidence>
<protein>
    <recommendedName>
        <fullName evidence="6">Chromosome partition protein Smc</fullName>
    </recommendedName>
</protein>
<keyword evidence="3 6" id="KW-0067">ATP-binding</keyword>
<dbReference type="GO" id="GO:0005737">
    <property type="term" value="C:cytoplasm"/>
    <property type="evidence" value="ECO:0007669"/>
    <property type="project" value="UniProtKB-SubCell"/>
</dbReference>
<dbReference type="KEGG" id="mco:MCJ_005740"/>
<dbReference type="GO" id="GO:0005524">
    <property type="term" value="F:ATP binding"/>
    <property type="evidence" value="ECO:0007669"/>
    <property type="project" value="UniProtKB-UniRule"/>
</dbReference>
<dbReference type="GO" id="GO:0006260">
    <property type="term" value="P:DNA replication"/>
    <property type="evidence" value="ECO:0007669"/>
    <property type="project" value="UniProtKB-UniRule"/>
</dbReference>
<dbReference type="GO" id="GO:0030261">
    <property type="term" value="P:chromosome condensation"/>
    <property type="evidence" value="ECO:0007669"/>
    <property type="project" value="InterPro"/>
</dbReference>
<proteinExistence type="inferred from homology"/>
<dbReference type="Proteomes" id="UP000001491">
    <property type="component" value="Chromosome"/>
</dbReference>
<dbReference type="SUPFAM" id="SSF75553">
    <property type="entry name" value="Smc hinge domain"/>
    <property type="match status" value="1"/>
</dbReference>
<comment type="subunit">
    <text evidence="6">Homodimer.</text>
</comment>
<evidence type="ECO:0000313" key="9">
    <source>
        <dbReference type="Proteomes" id="UP000001491"/>
    </source>
</evidence>
<keyword evidence="5 6" id="KW-0238">DNA-binding</keyword>
<gene>
    <name evidence="6" type="primary">smc</name>
    <name evidence="8" type="ordered locus">MCJ_005740</name>
</gene>
<feature type="coiled-coil region" evidence="6">
    <location>
        <begin position="174"/>
        <end position="347"/>
    </location>
</feature>